<evidence type="ECO:0000313" key="3">
    <source>
        <dbReference type="Proteomes" id="UP001265550"/>
    </source>
</evidence>
<dbReference type="EMBL" id="JAVDWE010000020">
    <property type="protein sequence ID" value="MDR7097160.1"/>
    <property type="molecule type" value="Genomic_DNA"/>
</dbReference>
<organism evidence="2 3">
    <name type="scientific">Hydrogenophaga laconesensis</name>
    <dbReference type="NCBI Taxonomy" id="1805971"/>
    <lineage>
        <taxon>Bacteria</taxon>
        <taxon>Pseudomonadati</taxon>
        <taxon>Pseudomonadota</taxon>
        <taxon>Betaproteobacteria</taxon>
        <taxon>Burkholderiales</taxon>
        <taxon>Comamonadaceae</taxon>
        <taxon>Hydrogenophaga</taxon>
    </lineage>
</organism>
<gene>
    <name evidence="2" type="ORF">J2X09_004934</name>
</gene>
<accession>A0ABU1VIM3</accession>
<dbReference type="RefSeq" id="WP_204735786.1">
    <property type="nucleotide sequence ID" value="NZ_JAVDWE010000020.1"/>
</dbReference>
<dbReference type="InterPro" id="IPR038674">
    <property type="entry name" value="CzcE_sf"/>
</dbReference>
<evidence type="ECO:0008006" key="4">
    <source>
        <dbReference type="Google" id="ProtNLM"/>
    </source>
</evidence>
<name>A0ABU1VIM3_9BURK</name>
<feature type="chain" id="PRO_5046825042" description="Heavy-metal resistance protein CzcE" evidence="1">
    <location>
        <begin position="25"/>
        <end position="112"/>
    </location>
</feature>
<keyword evidence="3" id="KW-1185">Reference proteome</keyword>
<feature type="signal peptide" evidence="1">
    <location>
        <begin position="1"/>
        <end position="24"/>
    </location>
</feature>
<dbReference type="InterPro" id="IPR031560">
    <property type="entry name" value="CzcE"/>
</dbReference>
<reference evidence="2 3" key="1">
    <citation type="submission" date="2023-07" db="EMBL/GenBank/DDBJ databases">
        <title>Sorghum-associated microbial communities from plants grown in Nebraska, USA.</title>
        <authorList>
            <person name="Schachtman D."/>
        </authorList>
    </citation>
    <scope>NUCLEOTIDE SEQUENCE [LARGE SCALE GENOMIC DNA]</scope>
    <source>
        <strain evidence="2 3">BE240</strain>
    </source>
</reference>
<evidence type="ECO:0000313" key="2">
    <source>
        <dbReference type="EMBL" id="MDR7097160.1"/>
    </source>
</evidence>
<sequence>MKTLQVALTAITLASALLTSAASAETLRSGESPYGQVAVEAKNARVVDVMSTKSVSVTYGETILFQGAGGKTFAWTFNGLDGRSWNLKQFAPSGFVAKDYRVYVARNQLYRR</sequence>
<proteinExistence type="predicted"/>
<dbReference type="Proteomes" id="UP001265550">
    <property type="component" value="Unassembled WGS sequence"/>
</dbReference>
<dbReference type="Gene3D" id="2.60.40.2280">
    <property type="entry name" value="Heavy-metal resistance protein CzcE"/>
    <property type="match status" value="1"/>
</dbReference>
<dbReference type="Pfam" id="PF16986">
    <property type="entry name" value="CzcE"/>
    <property type="match status" value="1"/>
</dbReference>
<protein>
    <recommendedName>
        <fullName evidence="4">Heavy-metal resistance protein CzcE</fullName>
    </recommendedName>
</protein>
<comment type="caution">
    <text evidence="2">The sequence shown here is derived from an EMBL/GenBank/DDBJ whole genome shotgun (WGS) entry which is preliminary data.</text>
</comment>
<keyword evidence="1" id="KW-0732">Signal</keyword>
<evidence type="ECO:0000256" key="1">
    <source>
        <dbReference type="SAM" id="SignalP"/>
    </source>
</evidence>